<keyword evidence="4" id="KW-0067">ATP-binding</keyword>
<evidence type="ECO:0000313" key="8">
    <source>
        <dbReference type="EMBL" id="CCH96470.1"/>
    </source>
</evidence>
<dbReference type="HOGENOM" id="CLU_094497_2_1_3"/>
<feature type="domain" description="Zeta toxin" evidence="7">
    <location>
        <begin position="4"/>
        <end position="146"/>
    </location>
</feature>
<gene>
    <name evidence="8" type="ORF">MICAB_2120007</name>
</gene>
<comment type="catalytic activity">
    <reaction evidence="6">
        <text>UDP-N-acetyl-alpha-D-glucosamine + ATP = UDP-N-acetyl-alpha-D-glucosamine 3'-phosphate + ADP + H(+)</text>
        <dbReference type="Rhea" id="RHEA:32671"/>
        <dbReference type="ChEBI" id="CHEBI:15378"/>
        <dbReference type="ChEBI" id="CHEBI:30616"/>
        <dbReference type="ChEBI" id="CHEBI:57705"/>
        <dbReference type="ChEBI" id="CHEBI:64353"/>
        <dbReference type="ChEBI" id="CHEBI:456216"/>
        <dbReference type="EC" id="2.7.1.176"/>
    </reaction>
</comment>
<dbReference type="PANTHER" id="PTHR39206:SF1">
    <property type="entry name" value="SLL8004 PROTEIN"/>
    <property type="match status" value="1"/>
</dbReference>
<dbReference type="Pfam" id="PF06414">
    <property type="entry name" value="Zeta_toxin"/>
    <property type="match status" value="1"/>
</dbReference>
<comment type="similarity">
    <text evidence="1">Belongs to the zeta toxin family.</text>
</comment>
<sequence>MSDVYLIGGPNGSGKTTVAKKILPNFLGVIEYVNADEIAARLSPFNPESVAIQAGRLMLERLVTLKCQGIDFAFESTLAARHFARFLRDCRSSGYRLNLIYFWLQSPELALERVHRRVASGGHNIPEDVVRRRYERGRNNLMQLYLPLCHTWVIYNNSGDEPHLVAERPFNQQVIIYDSSIWQQITEAAHD</sequence>
<dbReference type="RefSeq" id="WP_002758630.1">
    <property type="nucleotide sequence ID" value="NZ_HE972689.1"/>
</dbReference>
<accession>I4FLE5</accession>
<evidence type="ECO:0000256" key="5">
    <source>
        <dbReference type="ARBA" id="ARBA00032897"/>
    </source>
</evidence>
<dbReference type="Proteomes" id="UP000003172">
    <property type="component" value="Unassembled WGS sequence"/>
</dbReference>
<name>I4FLE5_MICAE</name>
<dbReference type="GO" id="GO:0016301">
    <property type="term" value="F:kinase activity"/>
    <property type="evidence" value="ECO:0007669"/>
    <property type="project" value="InterPro"/>
</dbReference>
<proteinExistence type="inferred from homology"/>
<dbReference type="InterPro" id="IPR027417">
    <property type="entry name" value="P-loop_NTPase"/>
</dbReference>
<dbReference type="AlphaFoldDB" id="I4FLE5"/>
<dbReference type="Gene3D" id="3.40.50.300">
    <property type="entry name" value="P-loop containing nucleotide triphosphate hydrolases"/>
    <property type="match status" value="1"/>
</dbReference>
<evidence type="ECO:0000313" key="9">
    <source>
        <dbReference type="Proteomes" id="UP000003172"/>
    </source>
</evidence>
<dbReference type="EC" id="2.7.1.176" evidence="2"/>
<organism evidence="8 9">
    <name type="scientific">Microcystis aeruginosa PCC 9717</name>
    <dbReference type="NCBI Taxonomy" id="1160286"/>
    <lineage>
        <taxon>Bacteria</taxon>
        <taxon>Bacillati</taxon>
        <taxon>Cyanobacteriota</taxon>
        <taxon>Cyanophyceae</taxon>
        <taxon>Oscillatoriophycideae</taxon>
        <taxon>Chroococcales</taxon>
        <taxon>Microcystaceae</taxon>
        <taxon>Microcystis</taxon>
    </lineage>
</organism>
<dbReference type="GO" id="GO:0005524">
    <property type="term" value="F:ATP binding"/>
    <property type="evidence" value="ECO:0007669"/>
    <property type="project" value="UniProtKB-KW"/>
</dbReference>
<evidence type="ECO:0000256" key="2">
    <source>
        <dbReference type="ARBA" id="ARBA00011963"/>
    </source>
</evidence>
<reference evidence="8 9" key="1">
    <citation type="submission" date="2012-04" db="EMBL/GenBank/DDBJ databases">
        <authorList>
            <person name="Genoscope - CEA"/>
        </authorList>
    </citation>
    <scope>NUCLEOTIDE SEQUENCE [LARGE SCALE GENOMIC DNA]</scope>
    <source>
        <strain evidence="8 9">9717</strain>
    </source>
</reference>
<evidence type="ECO:0000259" key="7">
    <source>
        <dbReference type="Pfam" id="PF06414"/>
    </source>
</evidence>
<dbReference type="InterPro" id="IPR010488">
    <property type="entry name" value="Zeta_toxin_domain"/>
</dbReference>
<evidence type="ECO:0000256" key="1">
    <source>
        <dbReference type="ARBA" id="ARBA00009104"/>
    </source>
</evidence>
<dbReference type="EMBL" id="CAII01000127">
    <property type="protein sequence ID" value="CCH96470.1"/>
    <property type="molecule type" value="Genomic_DNA"/>
</dbReference>
<evidence type="ECO:0000256" key="4">
    <source>
        <dbReference type="ARBA" id="ARBA00022840"/>
    </source>
</evidence>
<protein>
    <recommendedName>
        <fullName evidence="5">UDP-N-acetylglucosamine kinase</fullName>
        <ecNumber evidence="2">2.7.1.176</ecNumber>
    </recommendedName>
    <alternativeName>
        <fullName evidence="5">UDP-N-acetylglucosamine kinase</fullName>
    </alternativeName>
</protein>
<comment type="caution">
    <text evidence="8">The sequence shown here is derived from an EMBL/GenBank/DDBJ whole genome shotgun (WGS) entry which is preliminary data.</text>
</comment>
<dbReference type="SUPFAM" id="SSF52540">
    <property type="entry name" value="P-loop containing nucleoside triphosphate hydrolases"/>
    <property type="match status" value="1"/>
</dbReference>
<dbReference type="PANTHER" id="PTHR39206">
    <property type="entry name" value="SLL8004 PROTEIN"/>
    <property type="match status" value="1"/>
</dbReference>
<evidence type="ECO:0000256" key="3">
    <source>
        <dbReference type="ARBA" id="ARBA00022741"/>
    </source>
</evidence>
<evidence type="ECO:0000256" key="6">
    <source>
        <dbReference type="ARBA" id="ARBA00048178"/>
    </source>
</evidence>
<keyword evidence="3" id="KW-0547">Nucleotide-binding</keyword>